<feature type="region of interest" description="Disordered" evidence="1">
    <location>
        <begin position="834"/>
        <end position="897"/>
    </location>
</feature>
<dbReference type="AlphaFoldDB" id="A0A2T3B9U1"/>
<feature type="compositionally biased region" description="Acidic residues" evidence="1">
    <location>
        <begin position="632"/>
        <end position="644"/>
    </location>
</feature>
<name>A0A2T3B9U1_AMORE</name>
<evidence type="ECO:0000313" key="3">
    <source>
        <dbReference type="Proteomes" id="UP000241818"/>
    </source>
</evidence>
<sequence>MVYDALEQHDRDDHDESDYDDASVTSGSPSPGLASPDLNGSASKNSLGHGENILNAAESASARALSSIVQSITSRTTMTSSVYDMVEDDDYDEPQRISPTPSTPEEHAHVQGSPTDEASGPSSIPQPRPSGPSTLSEPILRSPSGRSLPLQHPTPDLQTLQGAYTGNIEHLEKTAERLSMTSSIDDAIRALQAEQKRNDSRRSSLMSLAEMPPVSRQVSHASSIVETNSLARSGGYSPAGFMMSPKGSFTASGRGRSASKSSRFSSRPEPELEGRPLDSFVNRTSEMSPVVSRQASIAEDQGFPTLTRQVVDLLDNQMGTPEVKEEVERPPTSASGNTLDQAQKMFADFDGVHSAPRQRSMSASVHLDGSGMAQRGEASGGVLSGPASVAGDQQSMSAKERLSMQQPLSYEDPVTGQQMVYYPAPVPMMLNLPQKLSKMPSSMARNKRRAQVLSNLPPGAHQSAIWLPDVLEIENEPNLPEDDEAQQLEYVPQHHRTSVGGRRLTQDIRHVPPQLRANVFFELQGVEQIVDIKEQSAVATLDSILDASAHAPVSAFTDHAFAGHLGAEVYGKPKNSKSSTNLLAPDDKAKKRTSSFNLLRGRRASSSDLLESENEKRRATIADIRSGRIIRDDDEEEEEEEEDGAAEHGIRPDEEEYHGPPTTLLAELQLRKQQQKHRTRPLTAAFPNGLHSTLLELDAVAQHSQKTRKQKRVTLAWEDPSAEEAGNSDDDDEDVPLALLVSKKALGQELNRPLGLLERRELEDNEPLSKRRDRLQGKLKMNRASTMMNLTTPNFGEAATSQVSLGKEGEESGAALPSARPVSGDFATEMMSQFGGDLLDGKNGDAKGKGKESPVPEDEETLGQRRKRLQAEAQARAKEVGQNGGAQSTGSEEHPPLSKRYSLADVLQAHPAAGSARPPSYTRPPTTGLLGLHEKVSAQRSSTMLNLSSQAFPNSRQSYAPTGGFRNGIYNDGQGGIIPRQPQQRPSTYNPYNAGGFPQPSLGVGYGAGYGAGFGNPMFANPYAGMGYAAPGYAPGFNGMAMGYMPQMPNAMMGMNMLNFQQPLNQGQIEMVERWRQSVMQ</sequence>
<reference evidence="2 3" key="1">
    <citation type="journal article" date="2018" name="New Phytol.">
        <title>Comparative genomics and transcriptomics depict ericoid mycorrhizal fungi as versatile saprotrophs and plant mutualists.</title>
        <authorList>
            <person name="Martino E."/>
            <person name="Morin E."/>
            <person name="Grelet G.A."/>
            <person name="Kuo A."/>
            <person name="Kohler A."/>
            <person name="Daghino S."/>
            <person name="Barry K.W."/>
            <person name="Cichocki N."/>
            <person name="Clum A."/>
            <person name="Dockter R.B."/>
            <person name="Hainaut M."/>
            <person name="Kuo R.C."/>
            <person name="LaButti K."/>
            <person name="Lindahl B.D."/>
            <person name="Lindquist E.A."/>
            <person name="Lipzen A."/>
            <person name="Khouja H.R."/>
            <person name="Magnuson J."/>
            <person name="Murat C."/>
            <person name="Ohm R.A."/>
            <person name="Singer S.W."/>
            <person name="Spatafora J.W."/>
            <person name="Wang M."/>
            <person name="Veneault-Fourrey C."/>
            <person name="Henrissat B."/>
            <person name="Grigoriev I.V."/>
            <person name="Martin F.M."/>
            <person name="Perotto S."/>
        </authorList>
    </citation>
    <scope>NUCLEOTIDE SEQUENCE [LARGE SCALE GENOMIC DNA]</scope>
    <source>
        <strain evidence="2 3">ATCC 22711</strain>
    </source>
</reference>
<protein>
    <submittedName>
        <fullName evidence="2">Uncharacterized protein</fullName>
    </submittedName>
</protein>
<gene>
    <name evidence="2" type="ORF">M430DRAFT_32895</name>
</gene>
<keyword evidence="3" id="KW-1185">Reference proteome</keyword>
<feature type="region of interest" description="Disordered" evidence="1">
    <location>
        <begin position="705"/>
        <end position="733"/>
    </location>
</feature>
<accession>A0A2T3B9U1</accession>
<feature type="region of interest" description="Disordered" evidence="1">
    <location>
        <begin position="799"/>
        <end position="822"/>
    </location>
</feature>
<feature type="region of interest" description="Disordered" evidence="1">
    <location>
        <begin position="627"/>
        <end position="660"/>
    </location>
</feature>
<feature type="compositionally biased region" description="Basic and acidic residues" evidence="1">
    <location>
        <begin position="839"/>
        <end position="854"/>
    </location>
</feature>
<feature type="compositionally biased region" description="Polar residues" evidence="1">
    <location>
        <begin position="68"/>
        <end position="79"/>
    </location>
</feature>
<feature type="region of interest" description="Disordered" evidence="1">
    <location>
        <begin position="1"/>
        <end position="160"/>
    </location>
</feature>
<feature type="compositionally biased region" description="Basic and acidic residues" evidence="1">
    <location>
        <begin position="1"/>
        <end position="14"/>
    </location>
</feature>
<feature type="compositionally biased region" description="Low complexity" evidence="1">
    <location>
        <begin position="251"/>
        <end position="265"/>
    </location>
</feature>
<organism evidence="2 3">
    <name type="scientific">Amorphotheca resinae ATCC 22711</name>
    <dbReference type="NCBI Taxonomy" id="857342"/>
    <lineage>
        <taxon>Eukaryota</taxon>
        <taxon>Fungi</taxon>
        <taxon>Dikarya</taxon>
        <taxon>Ascomycota</taxon>
        <taxon>Pezizomycotina</taxon>
        <taxon>Leotiomycetes</taxon>
        <taxon>Helotiales</taxon>
        <taxon>Amorphothecaceae</taxon>
        <taxon>Amorphotheca</taxon>
    </lineage>
</organism>
<dbReference type="InParanoid" id="A0A2T3B9U1"/>
<proteinExistence type="predicted"/>
<dbReference type="STRING" id="857342.A0A2T3B9U1"/>
<feature type="region of interest" description="Disordered" evidence="1">
    <location>
        <begin position="247"/>
        <end position="279"/>
    </location>
</feature>
<feature type="compositionally biased region" description="Acidic residues" evidence="1">
    <location>
        <begin position="720"/>
        <end position="733"/>
    </location>
</feature>
<dbReference type="Proteomes" id="UP000241818">
    <property type="component" value="Unassembled WGS sequence"/>
</dbReference>
<feature type="compositionally biased region" description="Polar residues" evidence="1">
    <location>
        <begin position="112"/>
        <end position="123"/>
    </location>
</feature>
<dbReference type="GeneID" id="36574329"/>
<feature type="compositionally biased region" description="Low complexity" evidence="1">
    <location>
        <begin position="56"/>
        <end position="67"/>
    </location>
</feature>
<evidence type="ECO:0000256" key="1">
    <source>
        <dbReference type="SAM" id="MobiDB-lite"/>
    </source>
</evidence>
<dbReference type="OrthoDB" id="5288142at2759"/>
<feature type="region of interest" description="Disordered" evidence="1">
    <location>
        <begin position="370"/>
        <end position="390"/>
    </location>
</feature>
<dbReference type="EMBL" id="KZ679007">
    <property type="protein sequence ID" value="PSS25044.1"/>
    <property type="molecule type" value="Genomic_DNA"/>
</dbReference>
<dbReference type="RefSeq" id="XP_024723643.1">
    <property type="nucleotide sequence ID" value="XM_024866248.1"/>
</dbReference>
<evidence type="ECO:0000313" key="2">
    <source>
        <dbReference type="EMBL" id="PSS25044.1"/>
    </source>
</evidence>
<feature type="compositionally biased region" description="Basic and acidic residues" evidence="1">
    <location>
        <begin position="266"/>
        <end position="276"/>
    </location>
</feature>